<dbReference type="InterPro" id="IPR050836">
    <property type="entry name" value="SDS22/Internalin_LRR"/>
</dbReference>
<dbReference type="SMART" id="SM00365">
    <property type="entry name" value="LRR_SD22"/>
    <property type="match status" value="4"/>
</dbReference>
<dbReference type="InterPro" id="IPR001611">
    <property type="entry name" value="Leu-rich_rpt"/>
</dbReference>
<name>A0A183THB2_SCHSO</name>
<dbReference type="PANTHER" id="PTHR46652:SF3">
    <property type="entry name" value="LEUCINE-RICH REPEAT-CONTAINING PROTEIN 9"/>
    <property type="match status" value="1"/>
</dbReference>
<dbReference type="SUPFAM" id="SSF52058">
    <property type="entry name" value="L domain-like"/>
    <property type="match status" value="1"/>
</dbReference>
<evidence type="ECO:0000256" key="2">
    <source>
        <dbReference type="ARBA" id="ARBA00022737"/>
    </source>
</evidence>
<dbReference type="Pfam" id="PF12799">
    <property type="entry name" value="LRR_4"/>
    <property type="match status" value="1"/>
</dbReference>
<dbReference type="Gene3D" id="3.80.10.10">
    <property type="entry name" value="Ribonuclease Inhibitor"/>
    <property type="match status" value="2"/>
</dbReference>
<dbReference type="WBParaSite" id="SSLN_0001646301-mRNA-1">
    <property type="protein sequence ID" value="SSLN_0001646301-mRNA-1"/>
    <property type="gene ID" value="SSLN_0001646301"/>
</dbReference>
<sequence length="236" mass="27018">MVKANEHMLFKCTSALNKRSENESIESYLKRMTHLYLDNKEIDDMGEVLKLCPELQVLYLYDNKMDSIPFFPNNINLTHLYLQNNEIQRISHLNELINLQKLFLSGNRISVLEGLENLEKLTELKMDLQRLPPGESLIVDDQSLKACSFGVIKKSLKILDLSRTKLSTLNGLEQLELLEYLSVSQNDISQPNDLLPVLSVLRNLKKIDLTGNPVLSVPRIREAIIFHAKGLGKYLN</sequence>
<dbReference type="InterPro" id="IPR025875">
    <property type="entry name" value="Leu-rich_rpt_4"/>
</dbReference>
<keyword evidence="1" id="KW-0433">Leucine-rich repeat</keyword>
<accession>A0A183THB2</accession>
<protein>
    <submittedName>
        <fullName evidence="5">Leucine-rich repeat-containing protein 67</fullName>
    </submittedName>
</protein>
<evidence type="ECO:0000256" key="1">
    <source>
        <dbReference type="ARBA" id="ARBA00022614"/>
    </source>
</evidence>
<gene>
    <name evidence="3" type="ORF">SSLN_LOCUS15860</name>
</gene>
<dbReference type="Proteomes" id="UP000275846">
    <property type="component" value="Unassembled WGS sequence"/>
</dbReference>
<organism evidence="5">
    <name type="scientific">Schistocephalus solidus</name>
    <name type="common">Tapeworm</name>
    <dbReference type="NCBI Taxonomy" id="70667"/>
    <lineage>
        <taxon>Eukaryota</taxon>
        <taxon>Metazoa</taxon>
        <taxon>Spiralia</taxon>
        <taxon>Lophotrochozoa</taxon>
        <taxon>Platyhelminthes</taxon>
        <taxon>Cestoda</taxon>
        <taxon>Eucestoda</taxon>
        <taxon>Diphyllobothriidea</taxon>
        <taxon>Diphyllobothriidae</taxon>
        <taxon>Schistocephalus</taxon>
    </lineage>
</organism>
<dbReference type="Pfam" id="PF00560">
    <property type="entry name" value="LRR_1"/>
    <property type="match status" value="1"/>
</dbReference>
<keyword evidence="4" id="KW-1185">Reference proteome</keyword>
<dbReference type="EMBL" id="UYSU01040379">
    <property type="protein sequence ID" value="VDM02246.1"/>
    <property type="molecule type" value="Genomic_DNA"/>
</dbReference>
<evidence type="ECO:0000313" key="4">
    <source>
        <dbReference type="Proteomes" id="UP000275846"/>
    </source>
</evidence>
<keyword evidence="2" id="KW-0677">Repeat</keyword>
<dbReference type="STRING" id="70667.A0A183THB2"/>
<dbReference type="InterPro" id="IPR032675">
    <property type="entry name" value="LRR_dom_sf"/>
</dbReference>
<dbReference type="OrthoDB" id="10262005at2759"/>
<evidence type="ECO:0000313" key="5">
    <source>
        <dbReference type="WBParaSite" id="SSLN_0001646301-mRNA-1"/>
    </source>
</evidence>
<proteinExistence type="predicted"/>
<reference evidence="5" key="1">
    <citation type="submission" date="2016-06" db="UniProtKB">
        <authorList>
            <consortium name="WormBaseParasite"/>
        </authorList>
    </citation>
    <scope>IDENTIFICATION</scope>
</reference>
<reference evidence="3 4" key="2">
    <citation type="submission" date="2018-11" db="EMBL/GenBank/DDBJ databases">
        <authorList>
            <consortium name="Pathogen Informatics"/>
        </authorList>
    </citation>
    <scope>NUCLEOTIDE SEQUENCE [LARGE SCALE GENOMIC DNA]</scope>
    <source>
        <strain evidence="3 4">NST_G2</strain>
    </source>
</reference>
<evidence type="ECO:0000313" key="3">
    <source>
        <dbReference type="EMBL" id="VDM02246.1"/>
    </source>
</evidence>
<dbReference type="AlphaFoldDB" id="A0A183THB2"/>
<dbReference type="PROSITE" id="PS51450">
    <property type="entry name" value="LRR"/>
    <property type="match status" value="3"/>
</dbReference>
<dbReference type="PANTHER" id="PTHR46652">
    <property type="entry name" value="LEUCINE-RICH REPEAT AND IQ DOMAIN-CONTAINING PROTEIN 1-RELATED"/>
    <property type="match status" value="1"/>
</dbReference>
<dbReference type="CDD" id="cd21340">
    <property type="entry name" value="PPP1R42"/>
    <property type="match status" value="1"/>
</dbReference>